<dbReference type="Proteomes" id="UP000214566">
    <property type="component" value="Unassembled WGS sequence"/>
</dbReference>
<dbReference type="AlphaFoldDB" id="A0A238D6G7"/>
<keyword evidence="2" id="KW-1185">Reference proteome</keyword>
<gene>
    <name evidence="1" type="ORF">THIARS_70392</name>
</gene>
<proteinExistence type="predicted"/>
<evidence type="ECO:0000313" key="1">
    <source>
        <dbReference type="EMBL" id="SBP88772.1"/>
    </source>
</evidence>
<accession>A0A238D6G7</accession>
<protein>
    <submittedName>
        <fullName evidence="1">Uncharacterized protein</fullName>
    </submittedName>
</protein>
<evidence type="ECO:0000313" key="2">
    <source>
        <dbReference type="Proteomes" id="UP000214566"/>
    </source>
</evidence>
<dbReference type="EMBL" id="FLMQ01000056">
    <property type="protein sequence ID" value="SBP88772.1"/>
    <property type="molecule type" value="Genomic_DNA"/>
</dbReference>
<name>A0A238D6G7_THIDL</name>
<organism evidence="1 2">
    <name type="scientific">Thiomonas delicata</name>
    <name type="common">Thiomonas cuprina</name>
    <dbReference type="NCBI Taxonomy" id="364030"/>
    <lineage>
        <taxon>Bacteria</taxon>
        <taxon>Pseudomonadati</taxon>
        <taxon>Pseudomonadota</taxon>
        <taxon>Betaproteobacteria</taxon>
        <taxon>Burkholderiales</taxon>
        <taxon>Thiomonas</taxon>
    </lineage>
</organism>
<sequence length="173" mass="17469">MRCPTASSQSFIPSGCCPRTGMDVARAACARRQDADFFAGARRTAVVLPPAAEPLPVLRLRAAGAGLAEALAVVRGLARERDAETLASPALVVDVVPGQALRLAGVLRAAGAAPVLPVRDVVARGLAAGAFLATFFAAGSAPALRAATAAAAATASCRALRWTLLPPQMSSSL</sequence>
<reference evidence="1 2" key="1">
    <citation type="submission" date="2016-06" db="EMBL/GenBank/DDBJ databases">
        <authorList>
            <person name="Kjaerup R.B."/>
            <person name="Dalgaard T.S."/>
            <person name="Juul-Madsen H.R."/>
        </authorList>
    </citation>
    <scope>NUCLEOTIDE SEQUENCE [LARGE SCALE GENOMIC DNA]</scope>
    <source>
        <strain evidence="1 2">DSM 16361</strain>
    </source>
</reference>